<sequence>MQQRNSANGASSEPMQFEQRDPPTTTLANAAQKQPATAKSVVVAVADTRAALATTMAACRLGHNESYSKFKGKFYNGDHSKDNFRKESE</sequence>
<protein>
    <submittedName>
        <fullName evidence="2">(Mediterranean fruit fly) hypothetical protein</fullName>
    </submittedName>
</protein>
<comment type="caution">
    <text evidence="2">The sequence shown here is derived from an EMBL/GenBank/DDBJ whole genome shotgun (WGS) entry which is preliminary data.</text>
</comment>
<reference evidence="2" key="1">
    <citation type="submission" date="2020-11" db="EMBL/GenBank/DDBJ databases">
        <authorList>
            <person name="Whitehead M."/>
        </authorList>
    </citation>
    <scope>NUCLEOTIDE SEQUENCE</scope>
    <source>
        <strain evidence="2">EGII</strain>
    </source>
</reference>
<name>A0A811UI54_CERCA</name>
<accession>A0A811UI54</accession>
<gene>
    <name evidence="2" type="ORF">CCAP1982_LOCUS6990</name>
</gene>
<feature type="compositionally biased region" description="Polar residues" evidence="1">
    <location>
        <begin position="22"/>
        <end position="37"/>
    </location>
</feature>
<keyword evidence="3" id="KW-1185">Reference proteome</keyword>
<evidence type="ECO:0000256" key="1">
    <source>
        <dbReference type="SAM" id="MobiDB-lite"/>
    </source>
</evidence>
<proteinExistence type="predicted"/>
<feature type="region of interest" description="Disordered" evidence="1">
    <location>
        <begin position="1"/>
        <end position="37"/>
    </location>
</feature>
<organism evidence="2 3">
    <name type="scientific">Ceratitis capitata</name>
    <name type="common">Mediterranean fruit fly</name>
    <name type="synonym">Tephritis capitata</name>
    <dbReference type="NCBI Taxonomy" id="7213"/>
    <lineage>
        <taxon>Eukaryota</taxon>
        <taxon>Metazoa</taxon>
        <taxon>Ecdysozoa</taxon>
        <taxon>Arthropoda</taxon>
        <taxon>Hexapoda</taxon>
        <taxon>Insecta</taxon>
        <taxon>Pterygota</taxon>
        <taxon>Neoptera</taxon>
        <taxon>Endopterygota</taxon>
        <taxon>Diptera</taxon>
        <taxon>Brachycera</taxon>
        <taxon>Muscomorpha</taxon>
        <taxon>Tephritoidea</taxon>
        <taxon>Tephritidae</taxon>
        <taxon>Ceratitis</taxon>
        <taxon>Ceratitis</taxon>
    </lineage>
</organism>
<dbReference type="AlphaFoldDB" id="A0A811UI54"/>
<evidence type="ECO:0000313" key="2">
    <source>
        <dbReference type="EMBL" id="CAD6998390.1"/>
    </source>
</evidence>
<feature type="compositionally biased region" description="Polar residues" evidence="1">
    <location>
        <begin position="1"/>
        <end position="14"/>
    </location>
</feature>
<evidence type="ECO:0000313" key="3">
    <source>
        <dbReference type="Proteomes" id="UP000606786"/>
    </source>
</evidence>
<dbReference type="Proteomes" id="UP000606786">
    <property type="component" value="Unassembled WGS sequence"/>
</dbReference>
<dbReference type="EMBL" id="CAJHJT010000012">
    <property type="protein sequence ID" value="CAD6998390.1"/>
    <property type="molecule type" value="Genomic_DNA"/>
</dbReference>